<dbReference type="InterPro" id="IPR051792">
    <property type="entry name" value="GGT_bact"/>
</dbReference>
<keyword evidence="9" id="KW-0317">Glutathione biosynthesis</keyword>
<accession>A0ABY5TNR8</accession>
<protein>
    <recommendedName>
        <fullName evidence="9">Glutathione hydrolase proenzyme</fullName>
        <ecNumber evidence="9">2.3.2.2</ecNumber>
        <ecNumber evidence="9">3.4.19.13</ecNumber>
    </recommendedName>
    <component>
        <recommendedName>
            <fullName evidence="9">Glutathione hydrolase large chain</fullName>
        </recommendedName>
    </component>
    <component>
        <recommendedName>
            <fullName evidence="9">Glutathione hydrolase small chain</fullName>
        </recommendedName>
    </component>
</protein>
<reference evidence="12" key="1">
    <citation type="submission" date="2022-08" db="EMBL/GenBank/DDBJ databases">
        <title>Catabolic pathway analysis in culturable SAR92 clade bacteria reveals their overlooked roles in DMSP degradation in coastal seas.</title>
        <authorList>
            <person name="He X."/>
            <person name="Zhang X."/>
            <person name="Zhang Y."/>
        </authorList>
    </citation>
    <scope>NUCLEOTIDE SEQUENCE</scope>
    <source>
        <strain evidence="12">H455</strain>
    </source>
</reference>
<feature type="compositionally biased region" description="Polar residues" evidence="10">
    <location>
        <begin position="382"/>
        <end position="393"/>
    </location>
</feature>
<dbReference type="PROSITE" id="PS00462">
    <property type="entry name" value="G_GLU_TRANSPEPTIDASE"/>
    <property type="match status" value="1"/>
</dbReference>
<keyword evidence="7 9" id="KW-0012">Acyltransferase</keyword>
<comment type="subunit">
    <text evidence="9">This enzyme consists of two polypeptide chains, which are synthesized in precursor form from a single polypeptide.</text>
</comment>
<comment type="similarity">
    <text evidence="3 9">Belongs to the gamma-glutamyltransferase family.</text>
</comment>
<evidence type="ECO:0000313" key="13">
    <source>
        <dbReference type="Proteomes" id="UP001059934"/>
    </source>
</evidence>
<dbReference type="PRINTS" id="PR01210">
    <property type="entry name" value="GGTRANSPTASE"/>
</dbReference>
<feature type="region of interest" description="Disordered" evidence="10">
    <location>
        <begin position="373"/>
        <end position="393"/>
    </location>
</feature>
<comment type="catalytic activity">
    <reaction evidence="1 9">
        <text>an S-substituted glutathione + H2O = an S-substituted L-cysteinylglycine + L-glutamate</text>
        <dbReference type="Rhea" id="RHEA:59468"/>
        <dbReference type="ChEBI" id="CHEBI:15377"/>
        <dbReference type="ChEBI" id="CHEBI:29985"/>
        <dbReference type="ChEBI" id="CHEBI:90779"/>
        <dbReference type="ChEBI" id="CHEBI:143103"/>
        <dbReference type="EC" id="3.4.19.13"/>
    </reaction>
</comment>
<organism evidence="12 13">
    <name type="scientific">SAR92 clade bacterium H455</name>
    <dbReference type="NCBI Taxonomy" id="2974818"/>
    <lineage>
        <taxon>Bacteria</taxon>
        <taxon>Pseudomonadati</taxon>
        <taxon>Pseudomonadota</taxon>
        <taxon>Gammaproteobacteria</taxon>
        <taxon>Cellvibrionales</taxon>
        <taxon>Porticoccaceae</taxon>
        <taxon>SAR92 clade</taxon>
    </lineage>
</organism>
<dbReference type="InterPro" id="IPR055262">
    <property type="entry name" value="GGT_CS"/>
</dbReference>
<evidence type="ECO:0000256" key="4">
    <source>
        <dbReference type="ARBA" id="ARBA00022679"/>
    </source>
</evidence>
<evidence type="ECO:0000256" key="8">
    <source>
        <dbReference type="ARBA" id="ARBA00047417"/>
    </source>
</evidence>
<keyword evidence="11" id="KW-0732">Signal</keyword>
<dbReference type="InterPro" id="IPR043138">
    <property type="entry name" value="GGT_lsub"/>
</dbReference>
<dbReference type="EC" id="2.3.2.2" evidence="9"/>
<dbReference type="Gene3D" id="1.10.246.130">
    <property type="match status" value="1"/>
</dbReference>
<dbReference type="SUPFAM" id="SSF56235">
    <property type="entry name" value="N-terminal nucleophile aminohydrolases (Ntn hydrolases)"/>
    <property type="match status" value="1"/>
</dbReference>
<dbReference type="Proteomes" id="UP001059934">
    <property type="component" value="Chromosome"/>
</dbReference>
<sequence>MIKNLFKPAHFAVLLLLSSAAVANEKASEQAIIDPSARFHPVLSERGMVVSQEMIASQVGADILAAGGNAVDAAVATGFALAVTLPRAGNLGGGGFMLVHLAEENKTIAIDYREMAPASASKDMFLDAEGDVDNSKARFSIQSSGVPGTVAGLLHALDSYGTMSLKQVLTPAIKLAGDGFRISFDLSSSLQARQKTLHKNAASKAYFYKADGSGYQYGETLAQKDLAATLGRIAKNGRSGFYQGKTAELMVAEMQRSGGLISYKDLANYQVVEREPVCGDYRGNSVCAMPPPSSGGVHLVQMLNILEGWDLSSLGHNSAAYIHRLVESMRRAYADRSSYLGDPDFFPVPVAELTDKKYAASLRQQINLEEASRSADIGPGLNGNTAGNESTETTHFSAWDQWGNVVSNTYTLNFSYGSGISVAGAGFLLNNEMDDFSAKPGSPNGYGLVGGVANAIEPGKRPLSSMTPTIVFDATGAPMLATGSPGGSTIITIVMQMVLNHIDFEMNVAEATAAPRIHHQWLPDMVFYESGVSADTLQLLRDMGHQLKDKTSRLGATQSIQAGVTGTAVYGAADYRRDGSGAAIPALNSKAVGEK</sequence>
<dbReference type="PANTHER" id="PTHR43199:SF1">
    <property type="entry name" value="GLUTATHIONE HYDROLASE PROENZYME"/>
    <property type="match status" value="1"/>
</dbReference>
<comment type="PTM">
    <text evidence="9">Cleaved by autocatalysis into a large and a small subunit.</text>
</comment>
<comment type="catalytic activity">
    <reaction evidence="8 9">
        <text>an N-terminal (5-L-glutamyl)-[peptide] + an alpha-amino acid = 5-L-glutamyl amino acid + an N-terminal L-alpha-aminoacyl-[peptide]</text>
        <dbReference type="Rhea" id="RHEA:23904"/>
        <dbReference type="Rhea" id="RHEA-COMP:9780"/>
        <dbReference type="Rhea" id="RHEA-COMP:9795"/>
        <dbReference type="ChEBI" id="CHEBI:77644"/>
        <dbReference type="ChEBI" id="CHEBI:78597"/>
        <dbReference type="ChEBI" id="CHEBI:78599"/>
        <dbReference type="ChEBI" id="CHEBI:78608"/>
        <dbReference type="EC" id="2.3.2.2"/>
    </reaction>
</comment>
<evidence type="ECO:0000256" key="1">
    <source>
        <dbReference type="ARBA" id="ARBA00001049"/>
    </source>
</evidence>
<keyword evidence="5 9" id="KW-0378">Hydrolase</keyword>
<dbReference type="Pfam" id="PF01019">
    <property type="entry name" value="G_glu_transpept"/>
    <property type="match status" value="1"/>
</dbReference>
<evidence type="ECO:0000256" key="3">
    <source>
        <dbReference type="ARBA" id="ARBA00009381"/>
    </source>
</evidence>
<evidence type="ECO:0000313" key="12">
    <source>
        <dbReference type="EMBL" id="UVW33958.1"/>
    </source>
</evidence>
<feature type="signal peptide" evidence="11">
    <location>
        <begin position="1"/>
        <end position="23"/>
    </location>
</feature>
<evidence type="ECO:0000256" key="7">
    <source>
        <dbReference type="ARBA" id="ARBA00023315"/>
    </source>
</evidence>
<evidence type="ECO:0000256" key="5">
    <source>
        <dbReference type="ARBA" id="ARBA00022801"/>
    </source>
</evidence>
<dbReference type="InterPro" id="IPR043137">
    <property type="entry name" value="GGT_ssub_C"/>
</dbReference>
<evidence type="ECO:0000256" key="11">
    <source>
        <dbReference type="SAM" id="SignalP"/>
    </source>
</evidence>
<feature type="chain" id="PRO_5046800733" description="Glutathione hydrolase proenzyme" evidence="11">
    <location>
        <begin position="24"/>
        <end position="595"/>
    </location>
</feature>
<name>A0ABY5TNR8_9GAMM</name>
<proteinExistence type="inferred from homology"/>
<evidence type="ECO:0000256" key="10">
    <source>
        <dbReference type="SAM" id="MobiDB-lite"/>
    </source>
</evidence>
<keyword evidence="13" id="KW-1185">Reference proteome</keyword>
<dbReference type="Gene3D" id="3.60.20.40">
    <property type="match status" value="1"/>
</dbReference>
<dbReference type="NCBIfam" id="TIGR00066">
    <property type="entry name" value="g_glut_trans"/>
    <property type="match status" value="1"/>
</dbReference>
<dbReference type="EC" id="3.4.19.13" evidence="9"/>
<keyword evidence="4 9" id="KW-0808">Transferase</keyword>
<dbReference type="PANTHER" id="PTHR43199">
    <property type="entry name" value="GLUTATHIONE HYDROLASE"/>
    <property type="match status" value="1"/>
</dbReference>
<comment type="pathway">
    <text evidence="9">Sulfur metabolism; glutathione metabolism.</text>
</comment>
<dbReference type="InterPro" id="IPR029055">
    <property type="entry name" value="Ntn_hydrolases_N"/>
</dbReference>
<comment type="catalytic activity">
    <reaction evidence="2 9">
        <text>glutathione + H2O = L-cysteinylglycine + L-glutamate</text>
        <dbReference type="Rhea" id="RHEA:28807"/>
        <dbReference type="ChEBI" id="CHEBI:15377"/>
        <dbReference type="ChEBI" id="CHEBI:29985"/>
        <dbReference type="ChEBI" id="CHEBI:57925"/>
        <dbReference type="ChEBI" id="CHEBI:61694"/>
        <dbReference type="EC" id="3.4.19.13"/>
    </reaction>
</comment>
<gene>
    <name evidence="12" type="primary">ggt</name>
    <name evidence="12" type="ORF">NYF23_07885</name>
</gene>
<evidence type="ECO:0000256" key="2">
    <source>
        <dbReference type="ARBA" id="ARBA00001089"/>
    </source>
</evidence>
<evidence type="ECO:0000256" key="6">
    <source>
        <dbReference type="ARBA" id="ARBA00023145"/>
    </source>
</evidence>
<evidence type="ECO:0000256" key="9">
    <source>
        <dbReference type="RuleBase" id="RU368036"/>
    </source>
</evidence>
<dbReference type="EMBL" id="CP103416">
    <property type="protein sequence ID" value="UVW33958.1"/>
    <property type="molecule type" value="Genomic_DNA"/>
</dbReference>
<dbReference type="InterPro" id="IPR000101">
    <property type="entry name" value="GGT_peptidase"/>
</dbReference>
<keyword evidence="6 9" id="KW-0865">Zymogen</keyword>
<dbReference type="GO" id="GO:0103068">
    <property type="term" value="F:leukotriene C4 gamma-glutamyl transferase activity"/>
    <property type="evidence" value="ECO:0007669"/>
    <property type="project" value="UniProtKB-EC"/>
</dbReference>